<dbReference type="Proteomes" id="UP000504724">
    <property type="component" value="Chromosome"/>
</dbReference>
<accession>A0A7D4NZA8</accession>
<evidence type="ECO:0000313" key="2">
    <source>
        <dbReference type="Proteomes" id="UP000504724"/>
    </source>
</evidence>
<evidence type="ECO:0000313" key="1">
    <source>
        <dbReference type="EMBL" id="QKI89638.1"/>
    </source>
</evidence>
<dbReference type="RefSeq" id="WP_173285648.1">
    <property type="nucleotide sequence ID" value="NZ_CP054020.1"/>
</dbReference>
<dbReference type="EMBL" id="CP054020">
    <property type="protein sequence ID" value="QKI89638.1"/>
    <property type="molecule type" value="Genomic_DNA"/>
</dbReference>
<sequence length="251" mass="29487">MWHIVGNGQGKLALNEHDKVIRFNQPLTCHVKTQLTITNSKLSGVEQNFLICGKTPGTDFSKKLEFNSLELERQLGNKPSLGFLTIMTMLEYGEPIRVSRMDLLPSLIRPSDYPHRKALPAAYHNWLGERRFAFSRLEQLDWPEFWLKVDSGGKSEFFPSFSELLELPTRSRKEGRHLWHEFSNISNQKWLKQADYEKLKSIEPLFYLSRNEKNTSNWWMYDNQLSISVSRLQRILALVQQRIYQNKKEKA</sequence>
<gene>
    <name evidence="1" type="ORF">HQN79_08685</name>
</gene>
<protein>
    <submittedName>
        <fullName evidence="1">Uncharacterized protein</fullName>
    </submittedName>
</protein>
<proteinExistence type="predicted"/>
<dbReference type="AlphaFoldDB" id="A0A7D4NZA8"/>
<organism evidence="1 2">
    <name type="scientific">Thiomicrorhabdus xiamenensis</name>
    <dbReference type="NCBI Taxonomy" id="2739063"/>
    <lineage>
        <taxon>Bacteria</taxon>
        <taxon>Pseudomonadati</taxon>
        <taxon>Pseudomonadota</taxon>
        <taxon>Gammaproteobacteria</taxon>
        <taxon>Thiotrichales</taxon>
        <taxon>Piscirickettsiaceae</taxon>
        <taxon>Thiomicrorhabdus</taxon>
    </lineage>
</organism>
<dbReference type="KEGG" id="txa:HQN79_08685"/>
<keyword evidence="2" id="KW-1185">Reference proteome</keyword>
<reference evidence="1 2" key="1">
    <citation type="submission" date="2020-05" db="EMBL/GenBank/DDBJ databases">
        <title>Thiomicrorhabdus sediminis sp.nov. and Thiomicrorhabdus xiamenensis sp.nov., novel sulfur-oxidizing bacteria isolated from coastal sediment.</title>
        <authorList>
            <person name="Liu X."/>
        </authorList>
    </citation>
    <scope>NUCLEOTIDE SEQUENCE [LARGE SCALE GENOMIC DNA]</scope>
    <source>
        <strain evidence="1 2">G2</strain>
    </source>
</reference>
<name>A0A7D4NZA8_9GAMM</name>